<evidence type="ECO:0000259" key="8">
    <source>
        <dbReference type="Pfam" id="PF10394"/>
    </source>
</evidence>
<evidence type="ECO:0000256" key="1">
    <source>
        <dbReference type="ARBA" id="ARBA00010543"/>
    </source>
</evidence>
<dbReference type="SUPFAM" id="SSF55729">
    <property type="entry name" value="Acyl-CoA N-acyltransferases (Nat)"/>
    <property type="match status" value="1"/>
</dbReference>
<dbReference type="InterPro" id="IPR016181">
    <property type="entry name" value="Acyl_CoA_acyltransferase"/>
</dbReference>
<dbReference type="Pfam" id="PF10394">
    <property type="entry name" value="Hat1_N"/>
    <property type="match status" value="1"/>
</dbReference>
<feature type="domain" description="Histone acetyl transferase HAT1 N-terminal" evidence="8">
    <location>
        <begin position="142"/>
        <end position="294"/>
    </location>
</feature>
<evidence type="ECO:0000256" key="6">
    <source>
        <dbReference type="ARBA" id="ARBA00048017"/>
    </source>
</evidence>
<dbReference type="AlphaFoldDB" id="A0A3M7EKC7"/>
<comment type="similarity">
    <text evidence="1">Belongs to the HAT1 family.</text>
</comment>
<evidence type="ECO:0000256" key="7">
    <source>
        <dbReference type="SAM" id="MobiDB-lite"/>
    </source>
</evidence>
<dbReference type="GO" id="GO:0031509">
    <property type="term" value="P:subtelomeric heterochromatin formation"/>
    <property type="evidence" value="ECO:0007669"/>
    <property type="project" value="InterPro"/>
</dbReference>
<comment type="caution">
    <text evidence="9">The sequence shown here is derived from an EMBL/GenBank/DDBJ whole genome shotgun (WGS) entry which is preliminary data.</text>
</comment>
<dbReference type="EMBL" id="QWIQ01000778">
    <property type="protein sequence ID" value="RMY77001.1"/>
    <property type="molecule type" value="Genomic_DNA"/>
</dbReference>
<name>A0A3M7EKC7_HORWE</name>
<accession>A0A3M7EKC7</accession>
<proteinExistence type="inferred from homology"/>
<dbReference type="Gene3D" id="3.90.360.10">
    <property type="entry name" value="Histone acetyl transferase 1 (HAT1), N-terminal domain"/>
    <property type="match status" value="1"/>
</dbReference>
<keyword evidence="4" id="KW-0808">Transferase</keyword>
<dbReference type="InterPro" id="IPR019467">
    <property type="entry name" value="Hat1_N"/>
</dbReference>
<dbReference type="Gene3D" id="3.40.630.30">
    <property type="match status" value="1"/>
</dbReference>
<dbReference type="InterPro" id="IPR017380">
    <property type="entry name" value="Hist_AcTrfase_B-typ_cat-su"/>
</dbReference>
<dbReference type="PANTHER" id="PTHR12046">
    <property type="entry name" value="HISTONE ACETYLTRANSFERASE TYPE B CATALYTIC SUBUNIT"/>
    <property type="match status" value="1"/>
</dbReference>
<protein>
    <recommendedName>
        <fullName evidence="3">Histone acetyltransferase type B catalytic subunit</fullName>
        <ecNumber evidence="2">2.3.1.48</ecNumber>
    </recommendedName>
</protein>
<dbReference type="GO" id="GO:0005634">
    <property type="term" value="C:nucleus"/>
    <property type="evidence" value="ECO:0007669"/>
    <property type="project" value="InterPro"/>
</dbReference>
<comment type="catalytic activity">
    <reaction evidence="6">
        <text>L-lysyl-[protein] + acetyl-CoA = N(6)-acetyl-L-lysyl-[protein] + CoA + H(+)</text>
        <dbReference type="Rhea" id="RHEA:45948"/>
        <dbReference type="Rhea" id="RHEA-COMP:9752"/>
        <dbReference type="Rhea" id="RHEA-COMP:10731"/>
        <dbReference type="ChEBI" id="CHEBI:15378"/>
        <dbReference type="ChEBI" id="CHEBI:29969"/>
        <dbReference type="ChEBI" id="CHEBI:57287"/>
        <dbReference type="ChEBI" id="CHEBI:57288"/>
        <dbReference type="ChEBI" id="CHEBI:61930"/>
        <dbReference type="EC" id="2.3.1.48"/>
    </reaction>
</comment>
<evidence type="ECO:0000256" key="4">
    <source>
        <dbReference type="ARBA" id="ARBA00022679"/>
    </source>
</evidence>
<feature type="region of interest" description="Disordered" evidence="7">
    <location>
        <begin position="600"/>
        <end position="633"/>
    </location>
</feature>
<dbReference type="EC" id="2.3.1.48" evidence="2"/>
<dbReference type="Proteomes" id="UP000281468">
    <property type="component" value="Unassembled WGS sequence"/>
</dbReference>
<evidence type="ECO:0000256" key="5">
    <source>
        <dbReference type="ARBA" id="ARBA00023315"/>
    </source>
</evidence>
<feature type="compositionally biased region" description="Acidic residues" evidence="7">
    <location>
        <begin position="606"/>
        <end position="618"/>
    </location>
</feature>
<dbReference type="GO" id="GO:0000781">
    <property type="term" value="C:chromosome, telomeric region"/>
    <property type="evidence" value="ECO:0007669"/>
    <property type="project" value="GOC"/>
</dbReference>
<sequence length="633" mass="72162">MDALHNPFSPYCRVSFSVVQVEWASIFEPTIGLFLSIGVTRTLVSLGWRASRPELGPCTFRRASGSRSRVKLHQLRQFISPRFVSITFFFIHTVHVDTGGQVSINLICHLHPLLDSWTSLQSKKMADDSSLEEAIRAQVDEWSTNSNECMTIALIDPVTQQPVTEPFQPELTYPIFGDEEAIFGYQDLSIHLTFAAHDLKPHIDIKHSKKFDGIGEVQPTDINEALLDFVPESAFEAREGRSAEDVAGFKPPGEKVHSYQREGQHYEIWCASLADTKAKTILENMQVLVPMFIEGGSVLQLEQDWTTQRWKLFLLYRVNEKTTSGTPYSLVGYGTSYRVFAFPDRTKPTQPDLDAFSDPLENILNAPTTKSLTTTTPLDLPSRERLSQFLILPPYQGARHGQTLYTTMYTVLTAPPNILEFTVEDPNEAFDDLRDLCDLQYLRTHNPTFASLRINPNIPPETLKPSQHIPVHLIVPGDVREALQRETKIMPRQFDRLVEMHTLSFIPPLHRSRNRLTRKEKASNEWDRTFYFWRLYVKQRLYVFNRDQLVQAEREERVERLEAALDGVLEGYGKVLERVESADGDAGGLEGEKVRPRVRKRKVVGDEDEEEDEEEEGGEGSLGNGSAKKVRRD</sequence>
<organism evidence="9 10">
    <name type="scientific">Hortaea werneckii</name>
    <name type="common">Black yeast</name>
    <name type="synonym">Cladosporium werneckii</name>
    <dbReference type="NCBI Taxonomy" id="91943"/>
    <lineage>
        <taxon>Eukaryota</taxon>
        <taxon>Fungi</taxon>
        <taxon>Dikarya</taxon>
        <taxon>Ascomycota</taxon>
        <taxon>Pezizomycotina</taxon>
        <taxon>Dothideomycetes</taxon>
        <taxon>Dothideomycetidae</taxon>
        <taxon>Mycosphaerellales</taxon>
        <taxon>Teratosphaeriaceae</taxon>
        <taxon>Hortaea</taxon>
    </lineage>
</organism>
<gene>
    <name evidence="9" type="ORF">D0862_13635</name>
</gene>
<keyword evidence="5" id="KW-0012">Acyltransferase</keyword>
<dbReference type="VEuPathDB" id="FungiDB:BTJ68_15349"/>
<reference evidence="9 10" key="1">
    <citation type="journal article" date="2018" name="BMC Genomics">
        <title>Genomic evidence for intraspecific hybridization in a clonal and extremely halotolerant yeast.</title>
        <authorList>
            <person name="Gostincar C."/>
            <person name="Stajich J.E."/>
            <person name="Zupancic J."/>
            <person name="Zalar P."/>
            <person name="Gunde-Cimerman N."/>
        </authorList>
    </citation>
    <scope>NUCLEOTIDE SEQUENCE [LARGE SCALE GENOMIC DNA]</scope>
    <source>
        <strain evidence="9 10">EXF-171</strain>
    </source>
</reference>
<evidence type="ECO:0000313" key="9">
    <source>
        <dbReference type="EMBL" id="RMY77001.1"/>
    </source>
</evidence>
<dbReference type="InterPro" id="IPR037113">
    <property type="entry name" value="Hat1_N_sf"/>
</dbReference>
<dbReference type="GO" id="GO:0004402">
    <property type="term" value="F:histone acetyltransferase activity"/>
    <property type="evidence" value="ECO:0007669"/>
    <property type="project" value="InterPro"/>
</dbReference>
<evidence type="ECO:0000256" key="2">
    <source>
        <dbReference type="ARBA" id="ARBA00013184"/>
    </source>
</evidence>
<evidence type="ECO:0000313" key="10">
    <source>
        <dbReference type="Proteomes" id="UP000281468"/>
    </source>
</evidence>
<evidence type="ECO:0000256" key="3">
    <source>
        <dbReference type="ARBA" id="ARBA00021268"/>
    </source>
</evidence>